<dbReference type="InterPro" id="IPR036388">
    <property type="entry name" value="WH-like_DNA-bd_sf"/>
</dbReference>
<dbReference type="InterPro" id="IPR051011">
    <property type="entry name" value="Metal_resp_trans_reg"/>
</dbReference>
<keyword evidence="2" id="KW-0238">DNA-binding</keyword>
<evidence type="ECO:0000313" key="5">
    <source>
        <dbReference type="EMBL" id="OHA22506.1"/>
    </source>
</evidence>
<reference evidence="5 6" key="1">
    <citation type="journal article" date="2016" name="Nat. Commun.">
        <title>Thousands of microbial genomes shed light on interconnected biogeochemical processes in an aquifer system.</title>
        <authorList>
            <person name="Anantharaman K."/>
            <person name="Brown C.T."/>
            <person name="Hug L.A."/>
            <person name="Sharon I."/>
            <person name="Castelle C.J."/>
            <person name="Probst A.J."/>
            <person name="Thomas B.C."/>
            <person name="Singh A."/>
            <person name="Wilkins M.J."/>
            <person name="Karaoz U."/>
            <person name="Brodie E.L."/>
            <person name="Williams K.H."/>
            <person name="Hubbard S.S."/>
            <person name="Banfield J.F."/>
        </authorList>
    </citation>
    <scope>NUCLEOTIDE SEQUENCE [LARGE SCALE GENOMIC DNA]</scope>
</reference>
<dbReference type="InterPro" id="IPR036390">
    <property type="entry name" value="WH_DNA-bd_sf"/>
</dbReference>
<dbReference type="GO" id="GO:0003677">
    <property type="term" value="F:DNA binding"/>
    <property type="evidence" value="ECO:0007669"/>
    <property type="project" value="UniProtKB-KW"/>
</dbReference>
<protein>
    <recommendedName>
        <fullName evidence="4">HTH arsR-type domain-containing protein</fullName>
    </recommendedName>
</protein>
<dbReference type="SMART" id="SM00418">
    <property type="entry name" value="HTH_ARSR"/>
    <property type="match status" value="1"/>
</dbReference>
<dbReference type="SUPFAM" id="SSF46785">
    <property type="entry name" value="Winged helix' DNA-binding domain"/>
    <property type="match status" value="1"/>
</dbReference>
<dbReference type="PANTHER" id="PTHR43132:SF2">
    <property type="entry name" value="ARSENICAL RESISTANCE OPERON REPRESSOR ARSR-RELATED"/>
    <property type="match status" value="1"/>
</dbReference>
<dbReference type="EMBL" id="MHRK01000052">
    <property type="protein sequence ID" value="OHA22506.1"/>
    <property type="molecule type" value="Genomic_DNA"/>
</dbReference>
<dbReference type="NCBIfam" id="NF033788">
    <property type="entry name" value="HTH_metalloreg"/>
    <property type="match status" value="1"/>
</dbReference>
<dbReference type="CDD" id="cd00090">
    <property type="entry name" value="HTH_ARSR"/>
    <property type="match status" value="1"/>
</dbReference>
<dbReference type="PRINTS" id="PR00778">
    <property type="entry name" value="HTHARSR"/>
</dbReference>
<sequence length="111" mass="12801">MLRKYRNMLKQSHILKIKKSISRERPDLSDTFSVLGDKTRYKIIELLSRNKTLCVSDLSAILDVSMSCISQHLRILEMSGLVKSNRQGQSICYSYTNTDPKINAIVDLIFY</sequence>
<dbReference type="STRING" id="1802306.A3C72_00215"/>
<keyword evidence="3" id="KW-0804">Transcription</keyword>
<name>A0A1G2MF32_9BACT</name>
<evidence type="ECO:0000256" key="2">
    <source>
        <dbReference type="ARBA" id="ARBA00023125"/>
    </source>
</evidence>
<gene>
    <name evidence="5" type="ORF">A3C72_00215</name>
</gene>
<evidence type="ECO:0000256" key="1">
    <source>
        <dbReference type="ARBA" id="ARBA00023015"/>
    </source>
</evidence>
<evidence type="ECO:0000313" key="6">
    <source>
        <dbReference type="Proteomes" id="UP000177130"/>
    </source>
</evidence>
<dbReference type="PROSITE" id="PS50987">
    <property type="entry name" value="HTH_ARSR_2"/>
    <property type="match status" value="1"/>
</dbReference>
<dbReference type="PANTHER" id="PTHR43132">
    <property type="entry name" value="ARSENICAL RESISTANCE OPERON REPRESSOR ARSR-RELATED"/>
    <property type="match status" value="1"/>
</dbReference>
<dbReference type="InterPro" id="IPR001845">
    <property type="entry name" value="HTH_ArsR_DNA-bd_dom"/>
</dbReference>
<accession>A0A1G2MF32</accession>
<dbReference type="Proteomes" id="UP000177130">
    <property type="component" value="Unassembled WGS sequence"/>
</dbReference>
<dbReference type="AlphaFoldDB" id="A0A1G2MF32"/>
<proteinExistence type="predicted"/>
<dbReference type="GO" id="GO:0003700">
    <property type="term" value="F:DNA-binding transcription factor activity"/>
    <property type="evidence" value="ECO:0007669"/>
    <property type="project" value="InterPro"/>
</dbReference>
<feature type="domain" description="HTH arsR-type" evidence="4">
    <location>
        <begin position="20"/>
        <end position="111"/>
    </location>
</feature>
<evidence type="ECO:0000259" key="4">
    <source>
        <dbReference type="PROSITE" id="PS50987"/>
    </source>
</evidence>
<evidence type="ECO:0000256" key="3">
    <source>
        <dbReference type="ARBA" id="ARBA00023163"/>
    </source>
</evidence>
<organism evidence="5 6">
    <name type="scientific">Candidatus Taylorbacteria bacterium RIFCSPHIGHO2_02_FULL_43_32b</name>
    <dbReference type="NCBI Taxonomy" id="1802306"/>
    <lineage>
        <taxon>Bacteria</taxon>
        <taxon>Candidatus Tayloriibacteriota</taxon>
    </lineage>
</organism>
<dbReference type="InterPro" id="IPR011991">
    <property type="entry name" value="ArsR-like_HTH"/>
</dbReference>
<keyword evidence="1" id="KW-0805">Transcription regulation</keyword>
<comment type="caution">
    <text evidence="5">The sequence shown here is derived from an EMBL/GenBank/DDBJ whole genome shotgun (WGS) entry which is preliminary data.</text>
</comment>
<dbReference type="Pfam" id="PF01022">
    <property type="entry name" value="HTH_5"/>
    <property type="match status" value="1"/>
</dbReference>
<dbReference type="Gene3D" id="1.10.10.10">
    <property type="entry name" value="Winged helix-like DNA-binding domain superfamily/Winged helix DNA-binding domain"/>
    <property type="match status" value="1"/>
</dbReference>